<dbReference type="Proteomes" id="UP000183920">
    <property type="component" value="Unassembled WGS sequence"/>
</dbReference>
<evidence type="ECO:0000313" key="1">
    <source>
        <dbReference type="EMBL" id="CRL61259.1"/>
    </source>
</evidence>
<dbReference type="InterPro" id="IPR006481">
    <property type="entry name" value="Phage_lambda_GpS_holin"/>
</dbReference>
<dbReference type="Pfam" id="PF05106">
    <property type="entry name" value="Phage_holin_3_1"/>
    <property type="match status" value="1"/>
</dbReference>
<sequence>MSHMKETPEFWDQVFSYLSQYKEQGMFAGLAGTVAILRGMYNGGGWKKTLLDGFLCAFLGWFAKDLLSLLGMNPDLAYFTSVMIGYWGVEKASNMIKNKVGVKSE</sequence>
<gene>
    <name evidence="1" type="ORF">BN1804_01390</name>
</gene>
<dbReference type="EMBL" id="CVRY01000002">
    <property type="protein sequence ID" value="CRL61259.1"/>
    <property type="molecule type" value="Genomic_DNA"/>
</dbReference>
<proteinExistence type="predicted"/>
<organism evidence="1 2">
    <name type="scientific">Proteus penneri</name>
    <dbReference type="NCBI Taxonomy" id="102862"/>
    <lineage>
        <taxon>Bacteria</taxon>
        <taxon>Pseudomonadati</taxon>
        <taxon>Pseudomonadota</taxon>
        <taxon>Gammaproteobacteria</taxon>
        <taxon>Enterobacterales</taxon>
        <taxon>Morganellaceae</taxon>
        <taxon>Proteus</taxon>
    </lineage>
</organism>
<protein>
    <submittedName>
        <fullName evidence="1">Phage holin family (Lysis protein S)</fullName>
    </submittedName>
</protein>
<dbReference type="NCBIfam" id="TIGR01594">
    <property type="entry name" value="holin_lambda"/>
    <property type="match status" value="1"/>
</dbReference>
<evidence type="ECO:0000313" key="2">
    <source>
        <dbReference type="Proteomes" id="UP000183920"/>
    </source>
</evidence>
<reference evidence="2" key="1">
    <citation type="submission" date="2015-06" db="EMBL/GenBank/DDBJ databases">
        <authorList>
            <person name="Urmite Genomes"/>
        </authorList>
    </citation>
    <scope>NUCLEOTIDE SEQUENCE [LARGE SCALE GENOMIC DNA]</scope>
    <source>
        <strain evidence="2">CSUR P1867</strain>
    </source>
</reference>
<name>A0A0G4Q6K3_9GAMM</name>
<dbReference type="RefSeq" id="WP_072063471.1">
    <property type="nucleotide sequence ID" value="NZ_CVRY01000002.1"/>
</dbReference>
<accession>A0A0G4Q6K3</accession>
<dbReference type="AlphaFoldDB" id="A0A0G4Q6K3"/>